<dbReference type="PANTHER" id="PTHR30231">
    <property type="entry name" value="DNA POLYMERASE III SUBUNIT EPSILON"/>
    <property type="match status" value="1"/>
</dbReference>
<organism evidence="5 6">
    <name type="scientific">Natronospirillum operosum</name>
    <dbReference type="NCBI Taxonomy" id="2759953"/>
    <lineage>
        <taxon>Bacteria</taxon>
        <taxon>Pseudomonadati</taxon>
        <taxon>Pseudomonadota</taxon>
        <taxon>Gammaproteobacteria</taxon>
        <taxon>Oceanospirillales</taxon>
        <taxon>Natronospirillaceae</taxon>
        <taxon>Natronospirillum</taxon>
    </lineage>
</organism>
<dbReference type="CDD" id="cd06127">
    <property type="entry name" value="DEDDh"/>
    <property type="match status" value="1"/>
</dbReference>
<dbReference type="InterPro" id="IPR012337">
    <property type="entry name" value="RNaseH-like_sf"/>
</dbReference>
<accession>A0A4Z0WBP7</accession>
<evidence type="ECO:0000256" key="2">
    <source>
        <dbReference type="ARBA" id="ARBA00022801"/>
    </source>
</evidence>
<keyword evidence="1" id="KW-0540">Nuclease</keyword>
<protein>
    <submittedName>
        <fullName evidence="5">3'-5' exonuclease</fullName>
    </submittedName>
</protein>
<dbReference type="InterPro" id="IPR013520">
    <property type="entry name" value="Ribonucl_H"/>
</dbReference>
<evidence type="ECO:0000313" key="6">
    <source>
        <dbReference type="Proteomes" id="UP000297475"/>
    </source>
</evidence>
<proteinExistence type="predicted"/>
<feature type="domain" description="Exonuclease" evidence="4">
    <location>
        <begin position="49"/>
        <end position="230"/>
    </location>
</feature>
<dbReference type="GO" id="GO:0008408">
    <property type="term" value="F:3'-5' exonuclease activity"/>
    <property type="evidence" value="ECO:0007669"/>
    <property type="project" value="TreeGrafter"/>
</dbReference>
<dbReference type="NCBIfam" id="NF006602">
    <property type="entry name" value="PRK09146.1"/>
    <property type="match status" value="1"/>
</dbReference>
<dbReference type="RefSeq" id="WP_135484031.1">
    <property type="nucleotide sequence ID" value="NZ_SRMF01000006.1"/>
</dbReference>
<sequence length="240" mass="27058">MFRPAHQQVEVPDWSQRLTTLADQAQSPDLQAFYSAGAVAPDTPLEQVPFTALDLETTGIDPEQNSILSIGLVPFSLARIRWGESRQWLVQPETTLSAESVQIHQITHADLAAAPPMSQVLPELLTTLRGQVVVVHYRAIERLFLYHAAQRCYGAGLEFPVVDTMELEARVYRKRVPGFMSRFLGHQPKSIRLADARSRFNLPFYPPHHATVDALASAELLQAQVAWRFSPQTPIRDLWR</sequence>
<keyword evidence="6" id="KW-1185">Reference proteome</keyword>
<name>A0A4Z0WBP7_9GAMM</name>
<dbReference type="SUPFAM" id="SSF53098">
    <property type="entry name" value="Ribonuclease H-like"/>
    <property type="match status" value="1"/>
</dbReference>
<dbReference type="GO" id="GO:0003676">
    <property type="term" value="F:nucleic acid binding"/>
    <property type="evidence" value="ECO:0007669"/>
    <property type="project" value="InterPro"/>
</dbReference>
<gene>
    <name evidence="5" type="ORF">E4656_14585</name>
</gene>
<dbReference type="PANTHER" id="PTHR30231:SF4">
    <property type="entry name" value="PROTEIN NEN2"/>
    <property type="match status" value="1"/>
</dbReference>
<reference evidence="5 6" key="1">
    <citation type="submission" date="2019-04" db="EMBL/GenBank/DDBJ databases">
        <title>Natronospirillum operosus gen. nov., sp. nov., a haloalkaliphilic satellite isolated from decaying biomass of laboratory culture of cyanobacterium Geitlerinema sp. and proposal of Natronospirillaceae fam. nov. and Saccharospirillaceae fam. nov.</title>
        <authorList>
            <person name="Kevbrin V."/>
            <person name="Boltyanskaya Y."/>
            <person name="Koziaeva V."/>
            <person name="Grouzdev D.S."/>
            <person name="Park M."/>
            <person name="Cho J."/>
        </authorList>
    </citation>
    <scope>NUCLEOTIDE SEQUENCE [LARGE SCALE GENOMIC DNA]</scope>
    <source>
        <strain evidence="5 6">G-116</strain>
    </source>
</reference>
<dbReference type="Proteomes" id="UP000297475">
    <property type="component" value="Unassembled WGS sequence"/>
</dbReference>
<dbReference type="Pfam" id="PF00929">
    <property type="entry name" value="RNase_T"/>
    <property type="match status" value="1"/>
</dbReference>
<comment type="caution">
    <text evidence="5">The sequence shown here is derived from an EMBL/GenBank/DDBJ whole genome shotgun (WGS) entry which is preliminary data.</text>
</comment>
<dbReference type="GO" id="GO:0006259">
    <property type="term" value="P:DNA metabolic process"/>
    <property type="evidence" value="ECO:0007669"/>
    <property type="project" value="UniProtKB-ARBA"/>
</dbReference>
<dbReference type="AlphaFoldDB" id="A0A4Z0WBP7"/>
<keyword evidence="3 5" id="KW-0269">Exonuclease</keyword>
<dbReference type="GO" id="GO:0005829">
    <property type="term" value="C:cytosol"/>
    <property type="evidence" value="ECO:0007669"/>
    <property type="project" value="TreeGrafter"/>
</dbReference>
<dbReference type="EMBL" id="SRMF01000006">
    <property type="protein sequence ID" value="TGG92102.1"/>
    <property type="molecule type" value="Genomic_DNA"/>
</dbReference>
<dbReference type="SMART" id="SM00479">
    <property type="entry name" value="EXOIII"/>
    <property type="match status" value="1"/>
</dbReference>
<evidence type="ECO:0000313" key="5">
    <source>
        <dbReference type="EMBL" id="TGG92102.1"/>
    </source>
</evidence>
<dbReference type="Gene3D" id="3.30.420.10">
    <property type="entry name" value="Ribonuclease H-like superfamily/Ribonuclease H"/>
    <property type="match status" value="1"/>
</dbReference>
<keyword evidence="2" id="KW-0378">Hydrolase</keyword>
<dbReference type="InterPro" id="IPR036397">
    <property type="entry name" value="RNaseH_sf"/>
</dbReference>
<evidence type="ECO:0000259" key="4">
    <source>
        <dbReference type="SMART" id="SM00479"/>
    </source>
</evidence>
<evidence type="ECO:0000256" key="3">
    <source>
        <dbReference type="ARBA" id="ARBA00022839"/>
    </source>
</evidence>
<evidence type="ECO:0000256" key="1">
    <source>
        <dbReference type="ARBA" id="ARBA00022722"/>
    </source>
</evidence>
<dbReference type="OrthoDB" id="5497329at2"/>